<organism evidence="1 2">
    <name type="scientific">Tulasnella calospora MUT 4182</name>
    <dbReference type="NCBI Taxonomy" id="1051891"/>
    <lineage>
        <taxon>Eukaryota</taxon>
        <taxon>Fungi</taxon>
        <taxon>Dikarya</taxon>
        <taxon>Basidiomycota</taxon>
        <taxon>Agaricomycotina</taxon>
        <taxon>Agaricomycetes</taxon>
        <taxon>Cantharellales</taxon>
        <taxon>Tulasnellaceae</taxon>
        <taxon>Tulasnella</taxon>
    </lineage>
</organism>
<sequence length="68" mass="7607">MLDRGGYSDIYLGNWRPVGSGEMQPVAVKHLRPKGIDLGQTKDSEVRERMRKVRPQPACVPRLCAKTG</sequence>
<evidence type="ECO:0008006" key="3">
    <source>
        <dbReference type="Google" id="ProtNLM"/>
    </source>
</evidence>
<keyword evidence="2" id="KW-1185">Reference proteome</keyword>
<proteinExistence type="predicted"/>
<gene>
    <name evidence="1" type="ORF">M407DRAFT_145211</name>
</gene>
<dbReference type="HOGENOM" id="CLU_2795822_0_0_1"/>
<accession>A0A0C3Q702</accession>
<dbReference type="EMBL" id="KN823208">
    <property type="protein sequence ID" value="KIO19696.1"/>
    <property type="molecule type" value="Genomic_DNA"/>
</dbReference>
<reference evidence="2" key="2">
    <citation type="submission" date="2015-01" db="EMBL/GenBank/DDBJ databases">
        <title>Evolutionary Origins and Diversification of the Mycorrhizal Mutualists.</title>
        <authorList>
            <consortium name="DOE Joint Genome Institute"/>
            <consortium name="Mycorrhizal Genomics Consortium"/>
            <person name="Kohler A."/>
            <person name="Kuo A."/>
            <person name="Nagy L.G."/>
            <person name="Floudas D."/>
            <person name="Copeland A."/>
            <person name="Barry K.W."/>
            <person name="Cichocki N."/>
            <person name="Veneault-Fourrey C."/>
            <person name="LaButti K."/>
            <person name="Lindquist E.A."/>
            <person name="Lipzen A."/>
            <person name="Lundell T."/>
            <person name="Morin E."/>
            <person name="Murat C."/>
            <person name="Riley R."/>
            <person name="Ohm R."/>
            <person name="Sun H."/>
            <person name="Tunlid A."/>
            <person name="Henrissat B."/>
            <person name="Grigoriev I.V."/>
            <person name="Hibbett D.S."/>
            <person name="Martin F."/>
        </authorList>
    </citation>
    <scope>NUCLEOTIDE SEQUENCE [LARGE SCALE GENOMIC DNA]</scope>
    <source>
        <strain evidence="2">MUT 4182</strain>
    </source>
</reference>
<dbReference type="AlphaFoldDB" id="A0A0C3Q702"/>
<reference evidence="1 2" key="1">
    <citation type="submission" date="2014-04" db="EMBL/GenBank/DDBJ databases">
        <authorList>
            <consortium name="DOE Joint Genome Institute"/>
            <person name="Kuo A."/>
            <person name="Girlanda M."/>
            <person name="Perotto S."/>
            <person name="Kohler A."/>
            <person name="Nagy L.G."/>
            <person name="Floudas D."/>
            <person name="Copeland A."/>
            <person name="Barry K.W."/>
            <person name="Cichocki N."/>
            <person name="Veneault-Fourrey C."/>
            <person name="LaButti K."/>
            <person name="Lindquist E.A."/>
            <person name="Lipzen A."/>
            <person name="Lundell T."/>
            <person name="Morin E."/>
            <person name="Murat C."/>
            <person name="Sun H."/>
            <person name="Tunlid A."/>
            <person name="Henrissat B."/>
            <person name="Grigoriev I.V."/>
            <person name="Hibbett D.S."/>
            <person name="Martin F."/>
            <person name="Nordberg H.P."/>
            <person name="Cantor M.N."/>
            <person name="Hua S.X."/>
        </authorList>
    </citation>
    <scope>NUCLEOTIDE SEQUENCE [LARGE SCALE GENOMIC DNA]</scope>
    <source>
        <strain evidence="1 2">MUT 4182</strain>
    </source>
</reference>
<name>A0A0C3Q702_9AGAM</name>
<dbReference type="Proteomes" id="UP000054248">
    <property type="component" value="Unassembled WGS sequence"/>
</dbReference>
<protein>
    <recommendedName>
        <fullName evidence="3">Protein kinase domain-containing protein</fullName>
    </recommendedName>
</protein>
<evidence type="ECO:0000313" key="1">
    <source>
        <dbReference type="EMBL" id="KIO19696.1"/>
    </source>
</evidence>
<evidence type="ECO:0000313" key="2">
    <source>
        <dbReference type="Proteomes" id="UP000054248"/>
    </source>
</evidence>